<evidence type="ECO:0000256" key="9">
    <source>
        <dbReference type="ARBA" id="ARBA00023163"/>
    </source>
</evidence>
<dbReference type="KEGG" id="hro:HELRODRAFT_167604"/>
<evidence type="ECO:0000259" key="15">
    <source>
        <dbReference type="Pfam" id="PF07710"/>
    </source>
</evidence>
<keyword evidence="5 11" id="KW-0862">Zinc</keyword>
<evidence type="ECO:0000256" key="11">
    <source>
        <dbReference type="PIRSR" id="PIRSR602117-1"/>
    </source>
</evidence>
<feature type="binding site" evidence="11">
    <location>
        <position position="40"/>
    </location>
    <ligand>
        <name>Zn(2+)</name>
        <dbReference type="ChEBI" id="CHEBI:29105"/>
    </ligand>
</feature>
<dbReference type="HOGENOM" id="CLU_722152_0_0_1"/>
<dbReference type="Pfam" id="PF07710">
    <property type="entry name" value="P53_tetramer"/>
    <property type="match status" value="1"/>
</dbReference>
<dbReference type="GO" id="GO:0000978">
    <property type="term" value="F:RNA polymerase II cis-regulatory region sequence-specific DNA binding"/>
    <property type="evidence" value="ECO:0000318"/>
    <property type="project" value="GO_Central"/>
</dbReference>
<proteinExistence type="inferred from homology"/>
<evidence type="ECO:0000256" key="5">
    <source>
        <dbReference type="ARBA" id="ARBA00022833"/>
    </source>
</evidence>
<feature type="domain" description="p53 tetramerisation" evidence="15">
    <location>
        <begin position="247"/>
        <end position="279"/>
    </location>
</feature>
<dbReference type="RefSeq" id="XP_009011341.1">
    <property type="nucleotide sequence ID" value="XM_009013093.1"/>
</dbReference>
<keyword evidence="10" id="KW-0539">Nucleus</keyword>
<reference evidence="16 18" key="2">
    <citation type="journal article" date="2013" name="Nature">
        <title>Insights into bilaterian evolution from three spiralian genomes.</title>
        <authorList>
            <person name="Simakov O."/>
            <person name="Marletaz F."/>
            <person name="Cho S.J."/>
            <person name="Edsinger-Gonzales E."/>
            <person name="Havlak P."/>
            <person name="Hellsten U."/>
            <person name="Kuo D.H."/>
            <person name="Larsson T."/>
            <person name="Lv J."/>
            <person name="Arendt D."/>
            <person name="Savage R."/>
            <person name="Osoegawa K."/>
            <person name="de Jong P."/>
            <person name="Grimwood J."/>
            <person name="Chapman J.A."/>
            <person name="Shapiro H."/>
            <person name="Aerts A."/>
            <person name="Otillar R.P."/>
            <person name="Terry A.Y."/>
            <person name="Boore J.L."/>
            <person name="Grigoriev I.V."/>
            <person name="Lindberg D.R."/>
            <person name="Seaver E.C."/>
            <person name="Weisblat D.A."/>
            <person name="Putnam N.H."/>
            <person name="Rokhsar D.S."/>
        </authorList>
    </citation>
    <scope>NUCLEOTIDE SEQUENCE</scope>
</reference>
<dbReference type="InterPro" id="IPR011615">
    <property type="entry name" value="p53_DNA-bd"/>
</dbReference>
<keyword evidence="8" id="KW-0010">Activator</keyword>
<dbReference type="EnsemblMetazoa" id="HelroT167604">
    <property type="protein sequence ID" value="HelroP167604"/>
    <property type="gene ID" value="HelroG167604"/>
</dbReference>
<dbReference type="GO" id="GO:0042981">
    <property type="term" value="P:regulation of apoptotic process"/>
    <property type="evidence" value="ECO:0000318"/>
    <property type="project" value="GO_Central"/>
</dbReference>
<evidence type="ECO:0000256" key="8">
    <source>
        <dbReference type="ARBA" id="ARBA00023159"/>
    </source>
</evidence>
<evidence type="ECO:0000256" key="3">
    <source>
        <dbReference type="ARBA" id="ARBA00022703"/>
    </source>
</evidence>
<keyword evidence="6" id="KW-0805">Transcription regulation</keyword>
<accession>T1EZJ4</accession>
<reference evidence="17" key="3">
    <citation type="submission" date="2015-06" db="UniProtKB">
        <authorList>
            <consortium name="EnsemblMetazoa"/>
        </authorList>
    </citation>
    <scope>IDENTIFICATION</scope>
</reference>
<feature type="compositionally biased region" description="Low complexity" evidence="13">
    <location>
        <begin position="326"/>
        <end position="337"/>
    </location>
</feature>
<evidence type="ECO:0000256" key="12">
    <source>
        <dbReference type="PIRSR" id="PIRSR602117-3"/>
    </source>
</evidence>
<dbReference type="PRINTS" id="PR00386">
    <property type="entry name" value="P53SUPPRESSR"/>
</dbReference>
<dbReference type="GO" id="GO:0051262">
    <property type="term" value="P:protein tetramerization"/>
    <property type="evidence" value="ECO:0007669"/>
    <property type="project" value="InterPro"/>
</dbReference>
<evidence type="ECO:0008006" key="19">
    <source>
        <dbReference type="Google" id="ProtNLM"/>
    </source>
</evidence>
<dbReference type="eggNOG" id="ENOG502QQ48">
    <property type="taxonomic scope" value="Eukaryota"/>
</dbReference>
<keyword evidence="7" id="KW-0238">DNA-binding</keyword>
<dbReference type="InterPro" id="IPR012346">
    <property type="entry name" value="p53/RUNT-type_TF_DNA-bd_sf"/>
</dbReference>
<dbReference type="PANTHER" id="PTHR11447">
    <property type="entry name" value="CELLULAR TUMOR ANTIGEN P53"/>
    <property type="match status" value="1"/>
</dbReference>
<evidence type="ECO:0000259" key="14">
    <source>
        <dbReference type="Pfam" id="PF00870"/>
    </source>
</evidence>
<feature type="cross-link" description="Glycyl lysine isopeptide (Lys-Gly) (interchain with G-Cter in ubiquitin)" evidence="12">
    <location>
        <position position="153"/>
    </location>
</feature>
<dbReference type="EMBL" id="KB095858">
    <property type="protein sequence ID" value="ESO11072.1"/>
    <property type="molecule type" value="Genomic_DNA"/>
</dbReference>
<dbReference type="CTD" id="20201994"/>
<dbReference type="OrthoDB" id="6277590at2759"/>
<evidence type="ECO:0000313" key="17">
    <source>
        <dbReference type="EnsemblMetazoa" id="HelroP167604"/>
    </source>
</evidence>
<comment type="cofactor">
    <cofactor evidence="11">
        <name>Zn(2+)</name>
        <dbReference type="ChEBI" id="CHEBI:29105"/>
    </cofactor>
    <text evidence="11">Binds 1 zinc ion per subunit.</text>
</comment>
<dbReference type="GO" id="GO:0042771">
    <property type="term" value="P:intrinsic apoptotic signaling pathway in response to DNA damage by p53 class mediator"/>
    <property type="evidence" value="ECO:0000318"/>
    <property type="project" value="GO_Central"/>
</dbReference>
<dbReference type="SUPFAM" id="SSF47719">
    <property type="entry name" value="p53 tetramerization domain"/>
    <property type="match status" value="1"/>
</dbReference>
<dbReference type="GeneID" id="20201994"/>
<evidence type="ECO:0000256" key="13">
    <source>
        <dbReference type="SAM" id="MobiDB-lite"/>
    </source>
</evidence>
<feature type="region of interest" description="Disordered" evidence="13">
    <location>
        <begin position="145"/>
        <end position="175"/>
    </location>
</feature>
<feature type="binding site" evidence="11">
    <location>
        <position position="43"/>
    </location>
    <ligand>
        <name>Zn(2+)</name>
        <dbReference type="ChEBI" id="CHEBI:29105"/>
    </ligand>
</feature>
<evidence type="ECO:0000256" key="1">
    <source>
        <dbReference type="ARBA" id="ARBA00004123"/>
    </source>
</evidence>
<dbReference type="SUPFAM" id="SSF49417">
    <property type="entry name" value="p53-like transcription factors"/>
    <property type="match status" value="1"/>
</dbReference>
<feature type="binding site" evidence="11">
    <location>
        <position position="101"/>
    </location>
    <ligand>
        <name>Zn(2+)</name>
        <dbReference type="ChEBI" id="CHEBI:29105"/>
    </ligand>
</feature>
<dbReference type="InterPro" id="IPR036674">
    <property type="entry name" value="p53_tetramer_sf"/>
</dbReference>
<keyword evidence="9" id="KW-0804">Transcription</keyword>
<dbReference type="InterPro" id="IPR002117">
    <property type="entry name" value="p53_tumour_suppressor"/>
</dbReference>
<name>T1EZJ4_HELRO</name>
<dbReference type="GO" id="GO:1990841">
    <property type="term" value="F:promoter-specific chromatin binding"/>
    <property type="evidence" value="ECO:0000318"/>
    <property type="project" value="GO_Central"/>
</dbReference>
<keyword evidence="3" id="KW-0053">Apoptosis</keyword>
<comment type="subcellular location">
    <subcellularLocation>
        <location evidence="1">Nucleus</location>
    </subcellularLocation>
</comment>
<dbReference type="GO" id="GO:0000785">
    <property type="term" value="C:chromatin"/>
    <property type="evidence" value="ECO:0000318"/>
    <property type="project" value="GO_Central"/>
</dbReference>
<evidence type="ECO:0000256" key="4">
    <source>
        <dbReference type="ARBA" id="ARBA00022723"/>
    </source>
</evidence>
<dbReference type="STRING" id="6412.T1EZJ4"/>
<dbReference type="GO" id="GO:0045944">
    <property type="term" value="P:positive regulation of transcription by RNA polymerase II"/>
    <property type="evidence" value="ECO:0000318"/>
    <property type="project" value="GO_Central"/>
</dbReference>
<evidence type="ECO:0000256" key="10">
    <source>
        <dbReference type="ARBA" id="ARBA00023242"/>
    </source>
</evidence>
<dbReference type="Gene3D" id="4.10.170.10">
    <property type="entry name" value="p53-like tetramerisation domain"/>
    <property type="match status" value="1"/>
</dbReference>
<dbReference type="InParanoid" id="T1EZJ4"/>
<dbReference type="Proteomes" id="UP000015101">
    <property type="component" value="Unassembled WGS sequence"/>
</dbReference>
<comment type="similarity">
    <text evidence="2">Belongs to the p53 family.</text>
</comment>
<feature type="domain" description="p53 DNA-binding" evidence="14">
    <location>
        <begin position="1"/>
        <end position="148"/>
    </location>
</feature>
<evidence type="ECO:0000256" key="7">
    <source>
        <dbReference type="ARBA" id="ARBA00023125"/>
    </source>
</evidence>
<feature type="binding site" evidence="11">
    <location>
        <position position="105"/>
    </location>
    <ligand>
        <name>Zn(2+)</name>
        <dbReference type="ChEBI" id="CHEBI:29105"/>
    </ligand>
</feature>
<evidence type="ECO:0000256" key="2">
    <source>
        <dbReference type="ARBA" id="ARBA00006167"/>
    </source>
</evidence>
<dbReference type="InterPro" id="IPR008967">
    <property type="entry name" value="p53-like_TF_DNA-bd_sf"/>
</dbReference>
<organism evidence="17 18">
    <name type="scientific">Helobdella robusta</name>
    <name type="common">Californian leech</name>
    <dbReference type="NCBI Taxonomy" id="6412"/>
    <lineage>
        <taxon>Eukaryota</taxon>
        <taxon>Metazoa</taxon>
        <taxon>Spiralia</taxon>
        <taxon>Lophotrochozoa</taxon>
        <taxon>Annelida</taxon>
        <taxon>Clitellata</taxon>
        <taxon>Hirudinea</taxon>
        <taxon>Rhynchobdellida</taxon>
        <taxon>Glossiphoniidae</taxon>
        <taxon>Helobdella</taxon>
    </lineage>
</organism>
<reference evidence="18" key="1">
    <citation type="submission" date="2012-12" db="EMBL/GenBank/DDBJ databases">
        <authorList>
            <person name="Hellsten U."/>
            <person name="Grimwood J."/>
            <person name="Chapman J.A."/>
            <person name="Shapiro H."/>
            <person name="Aerts A."/>
            <person name="Otillar R.P."/>
            <person name="Terry A.Y."/>
            <person name="Boore J.L."/>
            <person name="Simakov O."/>
            <person name="Marletaz F."/>
            <person name="Cho S.-J."/>
            <person name="Edsinger-Gonzales E."/>
            <person name="Havlak P."/>
            <person name="Kuo D.-H."/>
            <person name="Larsson T."/>
            <person name="Lv J."/>
            <person name="Arendt D."/>
            <person name="Savage R."/>
            <person name="Osoegawa K."/>
            <person name="de Jong P."/>
            <person name="Lindberg D.R."/>
            <person name="Seaver E.C."/>
            <person name="Weisblat D.A."/>
            <person name="Putnam N.H."/>
            <person name="Grigoriev I.V."/>
            <person name="Rokhsar D.S."/>
        </authorList>
    </citation>
    <scope>NUCLEOTIDE SEQUENCE</scope>
</reference>
<protein>
    <recommendedName>
        <fullName evidence="19">p53 DNA-binding domain-containing protein</fullName>
    </recommendedName>
</protein>
<dbReference type="EMBL" id="AMQM01002818">
    <property type="status" value="NOT_ANNOTATED_CDS"/>
    <property type="molecule type" value="Genomic_DNA"/>
</dbReference>
<evidence type="ECO:0000313" key="16">
    <source>
        <dbReference type="EMBL" id="ESO11072.1"/>
    </source>
</evidence>
<dbReference type="AlphaFoldDB" id="T1EZJ4"/>
<dbReference type="GO" id="GO:0005634">
    <property type="term" value="C:nucleus"/>
    <property type="evidence" value="ECO:0000318"/>
    <property type="project" value="GO_Central"/>
</dbReference>
<keyword evidence="18" id="KW-1185">Reference proteome</keyword>
<gene>
    <name evidence="17" type="primary">20201994</name>
    <name evidence="16" type="ORF">HELRODRAFT_167604</name>
</gene>
<feature type="region of interest" description="Disordered" evidence="13">
    <location>
        <begin position="318"/>
        <end position="337"/>
    </location>
</feature>
<dbReference type="PANTHER" id="PTHR11447:SF16">
    <property type="entry name" value="P53 PROTEIN LONG FORM VARIANT 1"/>
    <property type="match status" value="1"/>
</dbReference>
<evidence type="ECO:0000313" key="18">
    <source>
        <dbReference type="Proteomes" id="UP000015101"/>
    </source>
</evidence>
<dbReference type="CDD" id="cd08367">
    <property type="entry name" value="P53"/>
    <property type="match status" value="1"/>
</dbReference>
<dbReference type="GO" id="GO:0046872">
    <property type="term" value="F:metal ion binding"/>
    <property type="evidence" value="ECO:0007669"/>
    <property type="project" value="UniProtKB-KW"/>
</dbReference>
<dbReference type="InterPro" id="IPR010991">
    <property type="entry name" value="p53_tetrameristn"/>
</dbReference>
<dbReference type="Gene3D" id="2.60.40.720">
    <property type="match status" value="1"/>
</dbReference>
<dbReference type="GO" id="GO:0000981">
    <property type="term" value="F:DNA-binding transcription factor activity, RNA polymerase II-specific"/>
    <property type="evidence" value="ECO:0000318"/>
    <property type="project" value="GO_Central"/>
</dbReference>
<sequence>MKTPCPFLFRTSRTPPRGSVVRAMPIYWNPEHMNEVAKRCPTHVANSKNEHPSQVRHLLTSEHREARHMEDPLTKRLSVIIPHEEPQVGSLWVTSLFQFMCYSSCHGGYNRRPLHVIFTLEHDNQVLGRQVIKVRLCACPGRDWDNEANPRGKKKRNSNVTSFTTDKSEKLEQLESNSKAKPVIIVSQNRKRKIGSSTFNSSSSSNVSNFMLETLISNSNEEYVDEIAQRMNPDDDLSSSKKNFMCSNETDVYTLRVVGRLNFEILRKLRDSLHVVSRLPVDVLDKYAFVDGSENDSESLSVETKPKAQCKPKIKMDPTQSLNIHSNNATSNNQQQQQCSQQQQNCFQETSNKFQMRHQIVIQQLAASDQSDGKLLNDYSIQC</sequence>
<dbReference type="Pfam" id="PF00870">
    <property type="entry name" value="P53"/>
    <property type="match status" value="1"/>
</dbReference>
<evidence type="ECO:0000256" key="6">
    <source>
        <dbReference type="ARBA" id="ARBA00023015"/>
    </source>
</evidence>
<keyword evidence="4 11" id="KW-0479">Metal-binding</keyword>